<keyword evidence="6" id="KW-1185">Reference proteome</keyword>
<feature type="domain" description="UvrD-like helicase C-terminal" evidence="3">
    <location>
        <begin position="651"/>
        <end position="697"/>
    </location>
</feature>
<proteinExistence type="predicted"/>
<evidence type="ECO:0000256" key="2">
    <source>
        <dbReference type="ARBA" id="ARBA00022840"/>
    </source>
</evidence>
<dbReference type="Pfam" id="PF13245">
    <property type="entry name" value="AAA_19"/>
    <property type="match status" value="1"/>
</dbReference>
<reference evidence="5 6" key="1">
    <citation type="submission" date="2019-01" db="EMBL/GenBank/DDBJ databases">
        <title>Complete sequence and annotation of the Mycoplasma phocirhinis strain 852T genome.</title>
        <authorList>
            <person name="Frasca S.Jr."/>
            <person name="Kutish G.F."/>
            <person name="Castellanos Gell J."/>
            <person name="Michaels D.L."/>
            <person name="Brown D.R."/>
        </authorList>
    </citation>
    <scope>NUCLEOTIDE SEQUENCE [LARGE SCALE GENOMIC DNA]</scope>
    <source>
        <strain evidence="5 6">852</strain>
    </source>
</reference>
<dbReference type="GO" id="GO:0005524">
    <property type="term" value="F:ATP binding"/>
    <property type="evidence" value="ECO:0007669"/>
    <property type="project" value="UniProtKB-KW"/>
</dbReference>
<dbReference type="InterPro" id="IPR041451">
    <property type="entry name" value="RecD2_SH13"/>
</dbReference>
<evidence type="ECO:0000313" key="6">
    <source>
        <dbReference type="Proteomes" id="UP000289326"/>
    </source>
</evidence>
<dbReference type="InterPro" id="IPR027785">
    <property type="entry name" value="UvrD-like_helicase_C"/>
</dbReference>
<dbReference type="EMBL" id="CP034841">
    <property type="protein sequence ID" value="QBF34977.1"/>
    <property type="molecule type" value="Genomic_DNA"/>
</dbReference>
<dbReference type="Gene3D" id="2.30.30.940">
    <property type="match status" value="1"/>
</dbReference>
<dbReference type="KEGG" id="mphi:EG856_03620"/>
<dbReference type="RefSeq" id="WP_130429754.1">
    <property type="nucleotide sequence ID" value="NZ_CP034841.1"/>
</dbReference>
<accession>A0A4P6MU76</accession>
<dbReference type="Proteomes" id="UP000289326">
    <property type="component" value="Chromosome"/>
</dbReference>
<feature type="domain" description="ATP-dependent RecD2 DNA helicase SH3" evidence="4">
    <location>
        <begin position="590"/>
        <end position="632"/>
    </location>
</feature>
<gene>
    <name evidence="5" type="ORF">EG856_03620</name>
</gene>
<evidence type="ECO:0000259" key="4">
    <source>
        <dbReference type="Pfam" id="PF18335"/>
    </source>
</evidence>
<keyword evidence="1" id="KW-0547">Nucleotide-binding</keyword>
<evidence type="ECO:0000256" key="1">
    <source>
        <dbReference type="ARBA" id="ARBA00022741"/>
    </source>
</evidence>
<dbReference type="PANTHER" id="PTHR43788:SF6">
    <property type="entry name" value="DNA HELICASE B"/>
    <property type="match status" value="1"/>
</dbReference>
<dbReference type="SUPFAM" id="SSF52540">
    <property type="entry name" value="P-loop containing nucleoside triphosphate hydrolases"/>
    <property type="match status" value="1"/>
</dbReference>
<dbReference type="InterPro" id="IPR027417">
    <property type="entry name" value="P-loop_NTPase"/>
</dbReference>
<organism evidence="5 6">
    <name type="scientific">Mycoplasmopsis phocirhinis</name>
    <dbReference type="NCBI Taxonomy" id="142650"/>
    <lineage>
        <taxon>Bacteria</taxon>
        <taxon>Bacillati</taxon>
        <taxon>Mycoplasmatota</taxon>
        <taxon>Mycoplasmoidales</taxon>
        <taxon>Metamycoplasmataceae</taxon>
        <taxon>Mycoplasmopsis</taxon>
    </lineage>
</organism>
<dbReference type="CDD" id="cd18809">
    <property type="entry name" value="SF1_C_RecD"/>
    <property type="match status" value="1"/>
</dbReference>
<dbReference type="Pfam" id="PF18335">
    <property type="entry name" value="SH3_13"/>
    <property type="match status" value="1"/>
</dbReference>
<dbReference type="OrthoDB" id="9803432at2"/>
<dbReference type="Gene3D" id="3.40.50.300">
    <property type="entry name" value="P-loop containing nucleotide triphosphate hydrolases"/>
    <property type="match status" value="2"/>
</dbReference>
<name>A0A4P6MU76_9BACT</name>
<evidence type="ECO:0000259" key="3">
    <source>
        <dbReference type="Pfam" id="PF13538"/>
    </source>
</evidence>
<dbReference type="Pfam" id="PF13538">
    <property type="entry name" value="UvrD_C_2"/>
    <property type="match status" value="1"/>
</dbReference>
<dbReference type="InterPro" id="IPR050534">
    <property type="entry name" value="Coronavir_polyprotein_1ab"/>
</dbReference>
<dbReference type="AlphaFoldDB" id="A0A4P6MU76"/>
<dbReference type="PANTHER" id="PTHR43788">
    <property type="entry name" value="DNA2/NAM7 HELICASE FAMILY MEMBER"/>
    <property type="match status" value="1"/>
</dbReference>
<sequence>MLNMYYQNKFNKNNEILEMTGLFKKILAGGDKVDWVYTLASFQTEEGKHITIYIKKEKIKLMTLYKVTLTNNSSPTYRNNKVLVSLELSKPKTSFEIKKSISRTVSGVGPRTILKLDEKFGEDWPEKFQNDSEFFRNKITTTTYESLLKYFDELKDKSYAFFVKNGLQKLHDVLKSDFPNLNLLDYFENQNPYSLVLHNDYVFEEIDKLGFLLQKHHSPERLKALIFSSIEKLMYNGSTLVGINELYKFILKTETINELDFYESIQQLINDNIIIFDEKFKLLTTYKMRQKEKEIAANLLALKNQSNNFKNNLILNSLSPLQQDAFDKAISNDISIISGFPGTGKSYVIKAIVDHFKQNKIYSNSEMAVITPTGRAAINIKNKLNIEAKTIHSFFKISENSFKTTYSSLANNTDHKLLIIDEFSMVNTDILYLIFKNSPNLEKLILVGDADQLPCIGPGNILDDLVNSKIFATTKLIEIFRTENKEIPNHFLGIKNNEGIKLTNLNQFKNEQKSKPIEILEANKHDFQKSLIEIYQQKVKEFGIDNVAVLLPMNHSPNGILKINKLLQKWNKLNNSIDKKIENFNFGSAENPKIFYLNDKVIQGENDYELDVYNGEIGYIKAFEGKKVVIDFIYKEVVYQKEQFNKYISLGYAVTVHKFQGSESKSVIFGVLEEFERMMETKLIYTAVSRAQNNLVLLGDMQKYNYYIQQQKNVKLRTSLQEFLKKEGV</sequence>
<dbReference type="CDD" id="cd17933">
    <property type="entry name" value="DEXSc_RecD-like"/>
    <property type="match status" value="1"/>
</dbReference>
<keyword evidence="2" id="KW-0067">ATP-binding</keyword>
<evidence type="ECO:0000313" key="5">
    <source>
        <dbReference type="EMBL" id="QBF34977.1"/>
    </source>
</evidence>
<dbReference type="GO" id="GO:0003678">
    <property type="term" value="F:DNA helicase activity"/>
    <property type="evidence" value="ECO:0007669"/>
    <property type="project" value="UniProtKB-ARBA"/>
</dbReference>
<protein>
    <submittedName>
        <fullName evidence="5">Uncharacterized protein</fullName>
    </submittedName>
</protein>